<protein>
    <submittedName>
        <fullName evidence="2">Fe-S oxidoreductase</fullName>
    </submittedName>
</protein>
<dbReference type="HOGENOM" id="CLU_023081_1_0_6"/>
<dbReference type="PANTHER" id="PTHR30296:SF0">
    <property type="entry name" value="LACTATE UTILIZATION PROTEIN A"/>
    <property type="match status" value="1"/>
</dbReference>
<name>A4AAA6_9GAMM</name>
<evidence type="ECO:0000313" key="3">
    <source>
        <dbReference type="Proteomes" id="UP000019205"/>
    </source>
</evidence>
<sequence>MKDNGNSKVTAPKAGLKVALYVTCLADLMRPSVAQASLELLRAAGCDVTVPPEQSCCGQPSYNNGDYAGAARIAKQLIQRFEPFDYVVLPSGSCAGMLIKHYPRLLDGQWRDRAEQFAGRVYELTTFLLTVANYQPAVQASENSVAYHDSCAGLRELNIREQPRELLARANITVRELQQAEVCCGFGGTFCAKMPAVSGDMADRKIEDMENTGEKTLVGGDLGCLLALEGRARRTGRTLQFKHVAEVLRGEDSTSPEDLSNDTPGGIDR</sequence>
<reference evidence="2 3" key="2">
    <citation type="journal article" date="2009" name="PLoS ONE">
        <title>The photosynthetic apparatus and its regulation in the aerobic gammaproteobacterium Congregibacter litoralis gen. nov., sp. nov.</title>
        <authorList>
            <person name="Spring S."/>
            <person name="Lunsdorf H."/>
            <person name="Fuchs B.M."/>
            <person name="Tindall B.J."/>
        </authorList>
    </citation>
    <scope>NUCLEOTIDE SEQUENCE [LARGE SCALE GENOMIC DNA]</scope>
    <source>
        <strain evidence="2">KT71</strain>
    </source>
</reference>
<dbReference type="EMBL" id="AAOA02000003">
    <property type="protein sequence ID" value="EAQ96983.1"/>
    <property type="molecule type" value="Genomic_DNA"/>
</dbReference>
<feature type="domain" description="Cysteine-rich" evidence="1">
    <location>
        <begin position="145"/>
        <end position="228"/>
    </location>
</feature>
<dbReference type="RefSeq" id="WP_008294832.1">
    <property type="nucleotide sequence ID" value="NZ_CM002299.1"/>
</dbReference>
<proteinExistence type="predicted"/>
<accession>A4AAA6</accession>
<dbReference type="AlphaFoldDB" id="A4AAA6"/>
<gene>
    <name evidence="2" type="ORF">KT71_12010</name>
</gene>
<dbReference type="STRING" id="314285.KT71_12010"/>
<organism evidence="2 3">
    <name type="scientific">Congregibacter litoralis KT71</name>
    <dbReference type="NCBI Taxonomy" id="314285"/>
    <lineage>
        <taxon>Bacteria</taxon>
        <taxon>Pseudomonadati</taxon>
        <taxon>Pseudomonadota</taxon>
        <taxon>Gammaproteobacteria</taxon>
        <taxon>Cellvibrionales</taxon>
        <taxon>Halieaceae</taxon>
        <taxon>Congregibacter</taxon>
    </lineage>
</organism>
<dbReference type="Proteomes" id="UP000019205">
    <property type="component" value="Chromosome"/>
</dbReference>
<feature type="domain" description="Cysteine-rich" evidence="1">
    <location>
        <begin position="18"/>
        <end position="98"/>
    </location>
</feature>
<dbReference type="eggNOG" id="COG0247">
    <property type="taxonomic scope" value="Bacteria"/>
</dbReference>
<dbReference type="GO" id="GO:0005829">
    <property type="term" value="C:cytosol"/>
    <property type="evidence" value="ECO:0007669"/>
    <property type="project" value="TreeGrafter"/>
</dbReference>
<keyword evidence="3" id="KW-1185">Reference proteome</keyword>
<reference evidence="2 3" key="1">
    <citation type="journal article" date="2007" name="Proc. Natl. Acad. Sci. U.S.A.">
        <title>Characterization of a marine gammaproteobacterium capable of aerobic anoxygenic photosynthesis.</title>
        <authorList>
            <person name="Fuchs B.M."/>
            <person name="Spring S."/>
            <person name="Teeling H."/>
            <person name="Quast C."/>
            <person name="Wulf J."/>
            <person name="Schattenhofer M."/>
            <person name="Yan S."/>
            <person name="Ferriera S."/>
            <person name="Johnson J."/>
            <person name="Glockner F.O."/>
            <person name="Amann R."/>
        </authorList>
    </citation>
    <scope>NUCLEOTIDE SEQUENCE [LARGE SCALE GENOMIC DNA]</scope>
    <source>
        <strain evidence="2">KT71</strain>
    </source>
</reference>
<evidence type="ECO:0000313" key="2">
    <source>
        <dbReference type="EMBL" id="EAQ96983.1"/>
    </source>
</evidence>
<dbReference type="GO" id="GO:0016491">
    <property type="term" value="F:oxidoreductase activity"/>
    <property type="evidence" value="ECO:0007669"/>
    <property type="project" value="UniProtKB-ARBA"/>
</dbReference>
<dbReference type="InterPro" id="IPR004017">
    <property type="entry name" value="Cys_rich_dom"/>
</dbReference>
<dbReference type="PANTHER" id="PTHR30296">
    <property type="entry name" value="UNCHARACTERIZED PROTEIN YKGE"/>
    <property type="match status" value="1"/>
</dbReference>
<evidence type="ECO:0000259" key="1">
    <source>
        <dbReference type="Pfam" id="PF02754"/>
    </source>
</evidence>
<dbReference type="Pfam" id="PF02754">
    <property type="entry name" value="CCG"/>
    <property type="match status" value="2"/>
</dbReference>
<comment type="caution">
    <text evidence="2">The sequence shown here is derived from an EMBL/GenBank/DDBJ whole genome shotgun (WGS) entry which is preliminary data.</text>
</comment>